<dbReference type="Proteomes" id="UP000238312">
    <property type="component" value="Unassembled WGS sequence"/>
</dbReference>
<evidence type="ECO:0000313" key="2">
    <source>
        <dbReference type="Proteomes" id="UP000238312"/>
    </source>
</evidence>
<gene>
    <name evidence="1" type="ORF">B0I32_105418</name>
</gene>
<protein>
    <submittedName>
        <fullName evidence="1">Uncharacterized protein</fullName>
    </submittedName>
</protein>
<accession>A0A2T0N4B5</accession>
<name>A0A2T0N4B5_9ACTN</name>
<comment type="caution">
    <text evidence="1">The sequence shown here is derived from an EMBL/GenBank/DDBJ whole genome shotgun (WGS) entry which is preliminary data.</text>
</comment>
<evidence type="ECO:0000313" key="1">
    <source>
        <dbReference type="EMBL" id="PRX66978.1"/>
    </source>
</evidence>
<dbReference type="OrthoDB" id="3502217at2"/>
<keyword evidence="2" id="KW-1185">Reference proteome</keyword>
<dbReference type="EMBL" id="PVNG01000005">
    <property type="protein sequence ID" value="PRX66978.1"/>
    <property type="molecule type" value="Genomic_DNA"/>
</dbReference>
<organism evidence="1 2">
    <name type="scientific">Nonomuraea fuscirosea</name>
    <dbReference type="NCBI Taxonomy" id="1291556"/>
    <lineage>
        <taxon>Bacteria</taxon>
        <taxon>Bacillati</taxon>
        <taxon>Actinomycetota</taxon>
        <taxon>Actinomycetes</taxon>
        <taxon>Streptosporangiales</taxon>
        <taxon>Streptosporangiaceae</taxon>
        <taxon>Nonomuraea</taxon>
    </lineage>
</organism>
<reference evidence="1 2" key="1">
    <citation type="submission" date="2018-03" db="EMBL/GenBank/DDBJ databases">
        <title>Genomic Encyclopedia of Type Strains, Phase III (KMG-III): the genomes of soil and plant-associated and newly described type strains.</title>
        <authorList>
            <person name="Whitman W."/>
        </authorList>
    </citation>
    <scope>NUCLEOTIDE SEQUENCE [LARGE SCALE GENOMIC DNA]</scope>
    <source>
        <strain evidence="1 2">CGMCC 4.7104</strain>
    </source>
</reference>
<proteinExistence type="predicted"/>
<dbReference type="RefSeq" id="WP_106239114.1">
    <property type="nucleotide sequence ID" value="NZ_PVNG01000005.1"/>
</dbReference>
<dbReference type="AlphaFoldDB" id="A0A2T0N4B5"/>
<sequence length="580" mass="61947">MRTGSPACPVCRLPIGRHERCACGWTLRTSWTVGEGNRSAFAAELASAQLSHDVRAAVRAGCDRDTIAPLLRGEPTRADWDQAEEHVAARTEPLQPVLTTAFASLAAGQVLALVEIGPQDITITRAAAADPDPGGPPAERRSQPWREVLPMLAADAEHLRYQLAGGLVGVDRAEISVRLAGWAEGLLAAFELPGDSVLVAVNRRPGWTLPVELIDHLRRCHPRLRAAADAGEVAPVLTRVLAEQPLHTSYGLLTAEVGRDGTIRLAPRPLFAQGDRARKTATVTVRCPPGGTHNDSVLAVVTGTRRLVGAWSVRLRPGVPVPVQAELAAPGLVRLISPAGARPDRRSLAQLEALAPERIDVRSSPVEIICLVELNGPQDAARRRRKLLAELFDLLAAELTVPAGIALLGYADHYAAGAADEHVVHGRWLGSPAEAQEALDALPDAASRWNRNAAPLEDALQEVARRCTQRPARGSRILVVVAGRPPHPAAVADVPRPAQRCPLGWDWTMYARRLDTVGIGVRLAVLDEPPGPQENPWRTLGLRVVAPLGAATASKLGEAMALVSPNPVRLPFPLADSSQE</sequence>